<dbReference type="EMBL" id="CP120628">
    <property type="protein sequence ID" value="WEW58221.1"/>
    <property type="molecule type" value="Genomic_DNA"/>
</dbReference>
<evidence type="ECO:0000256" key="1">
    <source>
        <dbReference type="SAM" id="Phobius"/>
    </source>
</evidence>
<keyword evidence="2" id="KW-0012">Acyltransferase</keyword>
<dbReference type="GO" id="GO:0019706">
    <property type="term" value="F:protein-cysteine S-palmitoyltransferase activity"/>
    <property type="evidence" value="ECO:0007669"/>
    <property type="project" value="UniProtKB-EC"/>
</dbReference>
<accession>A0AAF0DIP0</accession>
<dbReference type="EC" id="2.3.1.225" evidence="2"/>
<proteinExistence type="predicted"/>
<dbReference type="Proteomes" id="UP001219355">
    <property type="component" value="Chromosome 2"/>
</dbReference>
<evidence type="ECO:0000313" key="3">
    <source>
        <dbReference type="Proteomes" id="UP001219355"/>
    </source>
</evidence>
<keyword evidence="1" id="KW-0812">Transmembrane</keyword>
<keyword evidence="3" id="KW-1185">Reference proteome</keyword>
<organism evidence="2 3">
    <name type="scientific">Emydomyces testavorans</name>
    <dbReference type="NCBI Taxonomy" id="2070801"/>
    <lineage>
        <taxon>Eukaryota</taxon>
        <taxon>Fungi</taxon>
        <taxon>Dikarya</taxon>
        <taxon>Ascomycota</taxon>
        <taxon>Pezizomycotina</taxon>
        <taxon>Eurotiomycetes</taxon>
        <taxon>Eurotiomycetidae</taxon>
        <taxon>Onygenales</taxon>
        <taxon>Nannizziopsiaceae</taxon>
        <taxon>Emydomyces</taxon>
    </lineage>
</organism>
<reference evidence="2" key="1">
    <citation type="submission" date="2023-03" db="EMBL/GenBank/DDBJ databases">
        <title>Emydomyces testavorans Genome Sequence.</title>
        <authorList>
            <person name="Hoyer L."/>
        </authorList>
    </citation>
    <scope>NUCLEOTIDE SEQUENCE</scope>
    <source>
        <strain evidence="2">16-2883</strain>
    </source>
</reference>
<dbReference type="AlphaFoldDB" id="A0AAF0DIP0"/>
<gene>
    <name evidence="2" type="primary">SWF1</name>
    <name evidence="2" type="ORF">PRK78_003689</name>
</gene>
<keyword evidence="1" id="KW-0472">Membrane</keyword>
<feature type="transmembrane region" description="Helical" evidence="1">
    <location>
        <begin position="91"/>
        <end position="115"/>
    </location>
</feature>
<keyword evidence="2" id="KW-0808">Transferase</keyword>
<keyword evidence="1" id="KW-1133">Transmembrane helix</keyword>
<name>A0AAF0DIP0_9EURO</name>
<evidence type="ECO:0000313" key="2">
    <source>
        <dbReference type="EMBL" id="WEW58221.1"/>
    </source>
</evidence>
<protein>
    <submittedName>
        <fullName evidence="2">Palmitoyltransferase swf1</fullName>
        <ecNumber evidence="2">2.3.1.225</ecNumber>
    </submittedName>
</protein>
<sequence>MAQTRLSTPFIRANSGCPAIYISLLERLYDIRNHTKLVPHMQLHKTCSDLQQALTPGASASVRRHWSKGLPWSLYLEMWALAMADNIRVGAVFLLAALTTPLSTAMFCYHLYLIWAGMTTNESDKWSDWRDDIADGVAFKAKSSQIYGDPYDSDDMAGYMVPWPKLNDQTLVFTDGQAPKEGFLLTEDCFSIIQPDNPEAKDDPRWTRVLSMKEVKSMGAAKMEAKVKDESRSDQGTLAEYVLM</sequence>